<proteinExistence type="predicted"/>
<sequence length="58" mass="6580">MFGDFWDSSRQIFGGSVTITEDEGSAVTEGELGFGFHRLCRIGFEWNTNRLQGDMFIN</sequence>
<evidence type="ECO:0000313" key="1">
    <source>
        <dbReference type="EMBL" id="AES78377.1"/>
    </source>
</evidence>
<organism evidence="1 3">
    <name type="scientific">Medicago truncatula</name>
    <name type="common">Barrel medic</name>
    <name type="synonym">Medicago tribuloides</name>
    <dbReference type="NCBI Taxonomy" id="3880"/>
    <lineage>
        <taxon>Eukaryota</taxon>
        <taxon>Viridiplantae</taxon>
        <taxon>Streptophyta</taxon>
        <taxon>Embryophyta</taxon>
        <taxon>Tracheophyta</taxon>
        <taxon>Spermatophyta</taxon>
        <taxon>Magnoliopsida</taxon>
        <taxon>eudicotyledons</taxon>
        <taxon>Gunneridae</taxon>
        <taxon>Pentapetalae</taxon>
        <taxon>rosids</taxon>
        <taxon>fabids</taxon>
        <taxon>Fabales</taxon>
        <taxon>Fabaceae</taxon>
        <taxon>Papilionoideae</taxon>
        <taxon>50 kb inversion clade</taxon>
        <taxon>NPAAA clade</taxon>
        <taxon>Hologalegina</taxon>
        <taxon>IRL clade</taxon>
        <taxon>Trifolieae</taxon>
        <taxon>Medicago</taxon>
    </lineage>
</organism>
<reference evidence="2" key="3">
    <citation type="submission" date="2015-04" db="UniProtKB">
        <authorList>
            <consortium name="EnsemblPlants"/>
        </authorList>
    </citation>
    <scope>IDENTIFICATION</scope>
    <source>
        <strain evidence="2">cv. Jemalong A17</strain>
    </source>
</reference>
<accession>G7L377</accession>
<dbReference type="EMBL" id="CM001223">
    <property type="protein sequence ID" value="AES78377.1"/>
    <property type="molecule type" value="Genomic_DNA"/>
</dbReference>
<evidence type="ECO:0000313" key="3">
    <source>
        <dbReference type="Proteomes" id="UP000002051"/>
    </source>
</evidence>
<gene>
    <name evidence="1" type="ordered locus">MTR_7g028540</name>
</gene>
<dbReference type="AlphaFoldDB" id="G7L377"/>
<name>G7L377_MEDTR</name>
<dbReference type="PaxDb" id="3880-AES78377"/>
<reference evidence="1 3" key="2">
    <citation type="journal article" date="2014" name="BMC Genomics">
        <title>An improved genome release (version Mt4.0) for the model legume Medicago truncatula.</title>
        <authorList>
            <person name="Tang H."/>
            <person name="Krishnakumar V."/>
            <person name="Bidwell S."/>
            <person name="Rosen B."/>
            <person name="Chan A."/>
            <person name="Zhou S."/>
            <person name="Gentzbittel L."/>
            <person name="Childs K.L."/>
            <person name="Yandell M."/>
            <person name="Gundlach H."/>
            <person name="Mayer K.F."/>
            <person name="Schwartz D.C."/>
            <person name="Town C.D."/>
        </authorList>
    </citation>
    <scope>GENOME REANNOTATION</scope>
    <source>
        <strain evidence="2 3">cv. Jemalong A17</strain>
    </source>
</reference>
<protein>
    <submittedName>
        <fullName evidence="1 2">Uncharacterized protein</fullName>
    </submittedName>
</protein>
<reference evidence="1 3" key="1">
    <citation type="journal article" date="2011" name="Nature">
        <title>The Medicago genome provides insight into the evolution of rhizobial symbioses.</title>
        <authorList>
            <person name="Young N.D."/>
            <person name="Debelle F."/>
            <person name="Oldroyd G.E."/>
            <person name="Geurts R."/>
            <person name="Cannon S.B."/>
            <person name="Udvardi M.K."/>
            <person name="Benedito V.A."/>
            <person name="Mayer K.F."/>
            <person name="Gouzy J."/>
            <person name="Schoof H."/>
            <person name="Van de Peer Y."/>
            <person name="Proost S."/>
            <person name="Cook D.R."/>
            <person name="Meyers B.C."/>
            <person name="Spannagl M."/>
            <person name="Cheung F."/>
            <person name="De Mita S."/>
            <person name="Krishnakumar V."/>
            <person name="Gundlach H."/>
            <person name="Zhou S."/>
            <person name="Mudge J."/>
            <person name="Bharti A.K."/>
            <person name="Murray J.D."/>
            <person name="Naoumkina M.A."/>
            <person name="Rosen B."/>
            <person name="Silverstein K.A."/>
            <person name="Tang H."/>
            <person name="Rombauts S."/>
            <person name="Zhao P.X."/>
            <person name="Zhou P."/>
            <person name="Barbe V."/>
            <person name="Bardou P."/>
            <person name="Bechner M."/>
            <person name="Bellec A."/>
            <person name="Berger A."/>
            <person name="Berges H."/>
            <person name="Bidwell S."/>
            <person name="Bisseling T."/>
            <person name="Choisne N."/>
            <person name="Couloux A."/>
            <person name="Denny R."/>
            <person name="Deshpande S."/>
            <person name="Dai X."/>
            <person name="Doyle J.J."/>
            <person name="Dudez A.M."/>
            <person name="Farmer A.D."/>
            <person name="Fouteau S."/>
            <person name="Franken C."/>
            <person name="Gibelin C."/>
            <person name="Gish J."/>
            <person name="Goldstein S."/>
            <person name="Gonzalez A.J."/>
            <person name="Green P.J."/>
            <person name="Hallab A."/>
            <person name="Hartog M."/>
            <person name="Hua A."/>
            <person name="Humphray S.J."/>
            <person name="Jeong D.H."/>
            <person name="Jing Y."/>
            <person name="Jocker A."/>
            <person name="Kenton S.M."/>
            <person name="Kim D.J."/>
            <person name="Klee K."/>
            <person name="Lai H."/>
            <person name="Lang C."/>
            <person name="Lin S."/>
            <person name="Macmil S.L."/>
            <person name="Magdelenat G."/>
            <person name="Matthews L."/>
            <person name="McCorrison J."/>
            <person name="Monaghan E.L."/>
            <person name="Mun J.H."/>
            <person name="Najar F.Z."/>
            <person name="Nicholson C."/>
            <person name="Noirot C."/>
            <person name="O'Bleness M."/>
            <person name="Paule C.R."/>
            <person name="Poulain J."/>
            <person name="Prion F."/>
            <person name="Qin B."/>
            <person name="Qu C."/>
            <person name="Retzel E.F."/>
            <person name="Riddle C."/>
            <person name="Sallet E."/>
            <person name="Samain S."/>
            <person name="Samson N."/>
            <person name="Sanders I."/>
            <person name="Saurat O."/>
            <person name="Scarpelli C."/>
            <person name="Schiex T."/>
            <person name="Segurens B."/>
            <person name="Severin A.J."/>
            <person name="Sherrier D.J."/>
            <person name="Shi R."/>
            <person name="Sims S."/>
            <person name="Singer S.R."/>
            <person name="Sinharoy S."/>
            <person name="Sterck L."/>
            <person name="Viollet A."/>
            <person name="Wang B.B."/>
            <person name="Wang K."/>
            <person name="Wang M."/>
            <person name="Wang X."/>
            <person name="Warfsmann J."/>
            <person name="Weissenbach J."/>
            <person name="White D.D."/>
            <person name="White J.D."/>
            <person name="Wiley G.B."/>
            <person name="Wincker P."/>
            <person name="Xing Y."/>
            <person name="Yang L."/>
            <person name="Yao Z."/>
            <person name="Ying F."/>
            <person name="Zhai J."/>
            <person name="Zhou L."/>
            <person name="Zuber A."/>
            <person name="Denarie J."/>
            <person name="Dixon R.A."/>
            <person name="May G.D."/>
            <person name="Schwartz D.C."/>
            <person name="Rogers J."/>
            <person name="Quetier F."/>
            <person name="Town C.D."/>
            <person name="Roe B.A."/>
        </authorList>
    </citation>
    <scope>NUCLEOTIDE SEQUENCE [LARGE SCALE GENOMIC DNA]</scope>
    <source>
        <strain evidence="1">A17</strain>
        <strain evidence="2 3">cv. Jemalong A17</strain>
    </source>
</reference>
<evidence type="ECO:0000313" key="2">
    <source>
        <dbReference type="EnsemblPlants" id="AES78377"/>
    </source>
</evidence>
<dbReference type="HOGENOM" id="CLU_2982112_0_0_1"/>
<dbReference type="EnsemblPlants" id="AES78377">
    <property type="protein sequence ID" value="AES78377"/>
    <property type="gene ID" value="MTR_7g028540"/>
</dbReference>
<dbReference type="Proteomes" id="UP000002051">
    <property type="component" value="Unassembled WGS sequence"/>
</dbReference>
<keyword evidence="3" id="KW-1185">Reference proteome</keyword>